<dbReference type="PANTHER" id="PTHR41771">
    <property type="entry name" value="MEMBRANE PROTEIN-RELATED"/>
    <property type="match status" value="1"/>
</dbReference>
<feature type="transmembrane region" description="Helical" evidence="1">
    <location>
        <begin position="111"/>
        <end position="130"/>
    </location>
</feature>
<dbReference type="EMBL" id="BSDY01000007">
    <property type="protein sequence ID" value="GLI56308.1"/>
    <property type="molecule type" value="Genomic_DNA"/>
</dbReference>
<accession>A0A9W6GL16</accession>
<reference evidence="2" key="1">
    <citation type="submission" date="2022-12" db="EMBL/GenBank/DDBJ databases">
        <title>Reference genome sequencing for broad-spectrum identification of bacterial and archaeal isolates by mass spectrometry.</title>
        <authorList>
            <person name="Sekiguchi Y."/>
            <person name="Tourlousse D.M."/>
        </authorList>
    </citation>
    <scope>NUCLEOTIDE SEQUENCE</scope>
    <source>
        <strain evidence="2">10succ1</strain>
    </source>
</reference>
<sequence length="374" mass="40463">MRSGKVVLLLFLISLGFLGSSFLEGLRSEREMVVRVVEVDNSRLINRGTSSVGTQQVRVEGGSGKTFWCVNFVNGDKEIDEIYEVGERVVVGVKSSDGEVLEGRVLSAYRLPYLKVLFLIFSGALLLYSGGMGIRSLISFFASIYLLCRYMVPHILRGGSPFYTTILTLVLLTSVIIFSVGGVGRRGVAAFSGTVVGLGISIALTSLFSSYLKLDGFTMPMSQSLLASGNFSLNFREIFYSSIILSASGAAMDIAMDMAASLEEIKEANPSLTPRELLRSSFNIGNAVVGTMSTTLLLAYTGGNITMMMFLLDRGVSIYAILNGKFMAAEIMRTLIGTTSLIIVAPTTAVLSIGIYDFSERRRVGRKLTPPRAV</sequence>
<evidence type="ECO:0000256" key="1">
    <source>
        <dbReference type="SAM" id="Phobius"/>
    </source>
</evidence>
<dbReference type="AlphaFoldDB" id="A0A9W6GL16"/>
<dbReference type="InterPro" id="IPR012507">
    <property type="entry name" value="YibE_F"/>
</dbReference>
<protein>
    <submittedName>
        <fullName evidence="2">Membrane protein</fullName>
    </submittedName>
</protein>
<proteinExistence type="predicted"/>
<keyword evidence="1" id="KW-0812">Transmembrane</keyword>
<keyword evidence="1" id="KW-1133">Transmembrane helix</keyword>
<evidence type="ECO:0000313" key="2">
    <source>
        <dbReference type="EMBL" id="GLI56308.1"/>
    </source>
</evidence>
<feature type="transmembrane region" description="Helical" evidence="1">
    <location>
        <begin position="162"/>
        <end position="181"/>
    </location>
</feature>
<feature type="transmembrane region" description="Helical" evidence="1">
    <location>
        <begin position="277"/>
        <end position="299"/>
    </location>
</feature>
<dbReference type="Pfam" id="PF07907">
    <property type="entry name" value="YibE_F"/>
    <property type="match status" value="1"/>
</dbReference>
<feature type="transmembrane region" description="Helical" evidence="1">
    <location>
        <begin position="188"/>
        <end position="212"/>
    </location>
</feature>
<name>A0A9W6GL16_9FUSO</name>
<comment type="caution">
    <text evidence="2">The sequence shown here is derived from an EMBL/GenBank/DDBJ whole genome shotgun (WGS) entry which is preliminary data.</text>
</comment>
<gene>
    <name evidence="2" type="ORF">PM10SUCC1_18220</name>
</gene>
<dbReference type="PANTHER" id="PTHR41771:SF1">
    <property type="entry name" value="MEMBRANE PROTEIN"/>
    <property type="match status" value="1"/>
</dbReference>
<dbReference type="Proteomes" id="UP001144471">
    <property type="component" value="Unassembled WGS sequence"/>
</dbReference>
<evidence type="ECO:0000313" key="3">
    <source>
        <dbReference type="Proteomes" id="UP001144471"/>
    </source>
</evidence>
<keyword evidence="3" id="KW-1185">Reference proteome</keyword>
<keyword evidence="1" id="KW-0472">Membrane</keyword>
<dbReference type="RefSeq" id="WP_281835374.1">
    <property type="nucleotide sequence ID" value="NZ_BSDY01000007.1"/>
</dbReference>
<organism evidence="2 3">
    <name type="scientific">Propionigenium maris DSM 9537</name>
    <dbReference type="NCBI Taxonomy" id="1123000"/>
    <lineage>
        <taxon>Bacteria</taxon>
        <taxon>Fusobacteriati</taxon>
        <taxon>Fusobacteriota</taxon>
        <taxon>Fusobacteriia</taxon>
        <taxon>Fusobacteriales</taxon>
        <taxon>Fusobacteriaceae</taxon>
        <taxon>Propionigenium</taxon>
    </lineage>
</organism>
<feature type="transmembrane region" description="Helical" evidence="1">
    <location>
        <begin position="334"/>
        <end position="356"/>
    </location>
</feature>